<feature type="transmembrane region" description="Helical" evidence="1">
    <location>
        <begin position="183"/>
        <end position="207"/>
    </location>
</feature>
<keyword evidence="1" id="KW-0812">Transmembrane</keyword>
<dbReference type="Pfam" id="PF06161">
    <property type="entry name" value="DUF975"/>
    <property type="match status" value="1"/>
</dbReference>
<proteinExistence type="predicted"/>
<dbReference type="PANTHER" id="PTHR40076:SF1">
    <property type="entry name" value="MEMBRANE PROTEIN"/>
    <property type="match status" value="1"/>
</dbReference>
<reference evidence="2 3" key="1">
    <citation type="submission" date="2018-11" db="EMBL/GenBank/DDBJ databases">
        <title>Novel Erysipelotrichaceae bacterium isolated from small intestine of a swine.</title>
        <authorList>
            <person name="Kim J.S."/>
            <person name="Choe H."/>
            <person name="Lee Y.R."/>
            <person name="Kim K.M."/>
            <person name="Park D.S."/>
        </authorList>
    </citation>
    <scope>NUCLEOTIDE SEQUENCE [LARGE SCALE GENOMIC DNA]</scope>
    <source>
        <strain evidence="2 3">SG0102</strain>
    </source>
</reference>
<feature type="transmembrane region" description="Helical" evidence="1">
    <location>
        <begin position="219"/>
        <end position="245"/>
    </location>
</feature>
<sequence>MDIKLIKTRAKQELIKNKEGLIRVVLIDGFILLIPGFFTANDYTTIISLIVTLAFLTVPHGLVVSGLKFINGQGEEVDESDSMVGLKRWRELLPTYVLNVLYVLLYTLIPVIAMIIVYTMSGGFLTSNNMISMGLLGVAAVVLGIYVAFRLLLTPYLLEDYGMKKSEAINASRELMRGHVFDYVKLVLSFLPFIIIQALITYGLTYVLMLGLPAFVVEIIVSVVSLIIGVYTYLPLLTVSTAVFYKELAYRAYH</sequence>
<dbReference type="Proteomes" id="UP000268059">
    <property type="component" value="Chromosome"/>
</dbReference>
<gene>
    <name evidence="2" type="ORF">SG0102_20480</name>
</gene>
<evidence type="ECO:0000256" key="1">
    <source>
        <dbReference type="SAM" id="Phobius"/>
    </source>
</evidence>
<dbReference type="InterPro" id="IPR010380">
    <property type="entry name" value="DUF975"/>
</dbReference>
<dbReference type="AlphaFoldDB" id="A0A3G9JWC9"/>
<protein>
    <recommendedName>
        <fullName evidence="4">DUF4013 domain-containing protein</fullName>
    </recommendedName>
</protein>
<feature type="transmembrane region" description="Helical" evidence="1">
    <location>
        <begin position="21"/>
        <end position="40"/>
    </location>
</feature>
<keyword evidence="1" id="KW-0472">Membrane</keyword>
<evidence type="ECO:0000313" key="3">
    <source>
        <dbReference type="Proteomes" id="UP000268059"/>
    </source>
</evidence>
<dbReference type="InParanoid" id="A0A3G9JWC9"/>
<feature type="transmembrane region" description="Helical" evidence="1">
    <location>
        <begin position="46"/>
        <end position="67"/>
    </location>
</feature>
<name>A0A3G9JWC9_9FIRM</name>
<dbReference type="KEGG" id="ebm:SG0102_20480"/>
<keyword evidence="1" id="KW-1133">Transmembrane helix</keyword>
<keyword evidence="3" id="KW-1185">Reference proteome</keyword>
<evidence type="ECO:0000313" key="2">
    <source>
        <dbReference type="EMBL" id="BBH27114.1"/>
    </source>
</evidence>
<feature type="transmembrane region" description="Helical" evidence="1">
    <location>
        <begin position="96"/>
        <end position="118"/>
    </location>
</feature>
<accession>A0A3G9JWC9</accession>
<dbReference type="EMBL" id="AP019309">
    <property type="protein sequence ID" value="BBH27114.1"/>
    <property type="molecule type" value="Genomic_DNA"/>
</dbReference>
<organism evidence="2 3">
    <name type="scientific">Intestinibaculum porci</name>
    <dbReference type="NCBI Taxonomy" id="2487118"/>
    <lineage>
        <taxon>Bacteria</taxon>
        <taxon>Bacillati</taxon>
        <taxon>Bacillota</taxon>
        <taxon>Erysipelotrichia</taxon>
        <taxon>Erysipelotrichales</taxon>
        <taxon>Erysipelotrichaceae</taxon>
        <taxon>Intestinibaculum</taxon>
    </lineage>
</organism>
<evidence type="ECO:0008006" key="4">
    <source>
        <dbReference type="Google" id="ProtNLM"/>
    </source>
</evidence>
<dbReference type="PANTHER" id="PTHR40076">
    <property type="entry name" value="MEMBRANE PROTEIN-RELATED"/>
    <property type="match status" value="1"/>
</dbReference>
<dbReference type="RefSeq" id="WP_125119873.1">
    <property type="nucleotide sequence ID" value="NZ_AP019309.1"/>
</dbReference>
<dbReference type="OrthoDB" id="9784844at2"/>
<feature type="transmembrane region" description="Helical" evidence="1">
    <location>
        <begin position="130"/>
        <end position="153"/>
    </location>
</feature>